<name>A0A4R7P3R0_9GAMM</name>
<dbReference type="PANTHER" id="PTHR21266">
    <property type="entry name" value="IRON-SULFUR DOMAIN CONTAINING PROTEIN"/>
    <property type="match status" value="1"/>
</dbReference>
<dbReference type="SUPFAM" id="SSF50022">
    <property type="entry name" value="ISP domain"/>
    <property type="match status" value="1"/>
</dbReference>
<keyword evidence="8" id="KW-0503">Monooxygenase</keyword>
<dbReference type="PROSITE" id="PS51296">
    <property type="entry name" value="RIESKE"/>
    <property type="match status" value="1"/>
</dbReference>
<dbReference type="GO" id="GO:0008168">
    <property type="term" value="F:methyltransferase activity"/>
    <property type="evidence" value="ECO:0007669"/>
    <property type="project" value="UniProtKB-KW"/>
</dbReference>
<organism evidence="8 9">
    <name type="scientific">Panacagrimonas perspica</name>
    <dbReference type="NCBI Taxonomy" id="381431"/>
    <lineage>
        <taxon>Bacteria</taxon>
        <taxon>Pseudomonadati</taxon>
        <taxon>Pseudomonadota</taxon>
        <taxon>Gammaproteobacteria</taxon>
        <taxon>Nevskiales</taxon>
        <taxon>Nevskiaceae</taxon>
        <taxon>Panacagrimonas</taxon>
    </lineage>
</organism>
<proteinExistence type="predicted"/>
<dbReference type="EMBL" id="SOBT01000009">
    <property type="protein sequence ID" value="TDU28248.1"/>
    <property type="molecule type" value="Genomic_DNA"/>
</dbReference>
<dbReference type="GO" id="GO:0032259">
    <property type="term" value="P:methylation"/>
    <property type="evidence" value="ECO:0007669"/>
    <property type="project" value="UniProtKB-KW"/>
</dbReference>
<feature type="region of interest" description="Disordered" evidence="6">
    <location>
        <begin position="345"/>
        <end position="370"/>
    </location>
</feature>
<dbReference type="InterPro" id="IPR017941">
    <property type="entry name" value="Rieske_2Fe-2S"/>
</dbReference>
<protein>
    <submittedName>
        <fullName evidence="8">Vanillate O-demethylase monooxygenase subunit</fullName>
    </submittedName>
</protein>
<keyword evidence="4" id="KW-0408">Iron</keyword>
<keyword evidence="8" id="KW-0808">Transferase</keyword>
<dbReference type="AlphaFoldDB" id="A0A4R7P3R0"/>
<evidence type="ECO:0000256" key="2">
    <source>
        <dbReference type="ARBA" id="ARBA00022723"/>
    </source>
</evidence>
<dbReference type="Proteomes" id="UP000295341">
    <property type="component" value="Unassembled WGS sequence"/>
</dbReference>
<evidence type="ECO:0000313" key="8">
    <source>
        <dbReference type="EMBL" id="TDU28248.1"/>
    </source>
</evidence>
<dbReference type="Pfam" id="PF19112">
    <property type="entry name" value="VanA_C"/>
    <property type="match status" value="1"/>
</dbReference>
<dbReference type="Gene3D" id="3.90.380.10">
    <property type="entry name" value="Naphthalene 1,2-dioxygenase Alpha Subunit, Chain A, domain 1"/>
    <property type="match status" value="1"/>
</dbReference>
<dbReference type="GO" id="GO:0046872">
    <property type="term" value="F:metal ion binding"/>
    <property type="evidence" value="ECO:0007669"/>
    <property type="project" value="UniProtKB-KW"/>
</dbReference>
<dbReference type="CDD" id="cd08878">
    <property type="entry name" value="RHO_alpha_C_DMO-like"/>
    <property type="match status" value="1"/>
</dbReference>
<dbReference type="GO" id="GO:0051537">
    <property type="term" value="F:2 iron, 2 sulfur cluster binding"/>
    <property type="evidence" value="ECO:0007669"/>
    <property type="project" value="UniProtKB-KW"/>
</dbReference>
<reference evidence="8 9" key="1">
    <citation type="submission" date="2019-03" db="EMBL/GenBank/DDBJ databases">
        <title>Genomic Encyclopedia of Type Strains, Phase IV (KMG-IV): sequencing the most valuable type-strain genomes for metagenomic binning, comparative biology and taxonomic classification.</title>
        <authorList>
            <person name="Goeker M."/>
        </authorList>
    </citation>
    <scope>NUCLEOTIDE SEQUENCE [LARGE SCALE GENOMIC DNA]</scope>
    <source>
        <strain evidence="8 9">DSM 26377</strain>
    </source>
</reference>
<dbReference type="InterPro" id="IPR036922">
    <property type="entry name" value="Rieske_2Fe-2S_sf"/>
</dbReference>
<evidence type="ECO:0000256" key="5">
    <source>
        <dbReference type="ARBA" id="ARBA00023014"/>
    </source>
</evidence>
<dbReference type="InterPro" id="IPR044043">
    <property type="entry name" value="VanA_C_cat"/>
</dbReference>
<dbReference type="RefSeq" id="WP_133881815.1">
    <property type="nucleotide sequence ID" value="NZ_MWIN01000005.1"/>
</dbReference>
<feature type="compositionally biased region" description="Polar residues" evidence="6">
    <location>
        <begin position="360"/>
        <end position="370"/>
    </location>
</feature>
<dbReference type="Pfam" id="PF00355">
    <property type="entry name" value="Rieske"/>
    <property type="match status" value="1"/>
</dbReference>
<dbReference type="Gene3D" id="2.102.10.10">
    <property type="entry name" value="Rieske [2Fe-2S] iron-sulphur domain"/>
    <property type="match status" value="1"/>
</dbReference>
<keyword evidence="2" id="KW-0479">Metal-binding</keyword>
<evidence type="ECO:0000256" key="3">
    <source>
        <dbReference type="ARBA" id="ARBA00023002"/>
    </source>
</evidence>
<keyword evidence="3" id="KW-0560">Oxidoreductase</keyword>
<dbReference type="SUPFAM" id="SSF55961">
    <property type="entry name" value="Bet v1-like"/>
    <property type="match status" value="1"/>
</dbReference>
<sequence length="370" mass="41156">MGLNAYLRNAWYVAAWSTEVTRGLLERTVLEQSIVLYRKENGEVAAIGNACPHRFAPLHLGKLVGDTIQCGYHGLRFDSSGACVHNPHAGGMIPPKMKVPQYTLVERHGMIWLWFGDADKADPASIPDFSCHLDPDLAFVGGVIEMKANYELITDNLLDLAHGEFVHEGLLSSPAITNSKLETIQKGTTIWSNRWMPDGEALPAHAMLWEHFTPGKNCDQWAYMRWDAPAHMLLDVGITGLNRPRTEGAWVYGTDILTPKDAHNTYYFWGITRAYKTKDPAAGELWRQVIKGAFEGQDQVIIEAQQRMLGNRSLEEANAVMFASDVAAQRARKLLASLIDKGIVPDPQNPDLREQRRASEVTSSPITPAV</sequence>
<keyword evidence="1" id="KW-0001">2Fe-2S</keyword>
<evidence type="ECO:0000259" key="7">
    <source>
        <dbReference type="PROSITE" id="PS51296"/>
    </source>
</evidence>
<dbReference type="OrthoDB" id="9769355at2"/>
<comment type="caution">
    <text evidence="8">The sequence shown here is derived from an EMBL/GenBank/DDBJ whole genome shotgun (WGS) entry which is preliminary data.</text>
</comment>
<dbReference type="GO" id="GO:0004497">
    <property type="term" value="F:monooxygenase activity"/>
    <property type="evidence" value="ECO:0007669"/>
    <property type="project" value="UniProtKB-KW"/>
</dbReference>
<dbReference type="InterPro" id="IPR050584">
    <property type="entry name" value="Cholesterol_7-desaturase"/>
</dbReference>
<feature type="domain" description="Rieske" evidence="7">
    <location>
        <begin position="11"/>
        <end position="113"/>
    </location>
</feature>
<evidence type="ECO:0000256" key="1">
    <source>
        <dbReference type="ARBA" id="ARBA00022714"/>
    </source>
</evidence>
<evidence type="ECO:0000256" key="4">
    <source>
        <dbReference type="ARBA" id="ARBA00023004"/>
    </source>
</evidence>
<accession>A0A4R7P3R0</accession>
<evidence type="ECO:0000313" key="9">
    <source>
        <dbReference type="Proteomes" id="UP000295341"/>
    </source>
</evidence>
<evidence type="ECO:0000256" key="6">
    <source>
        <dbReference type="SAM" id="MobiDB-lite"/>
    </source>
</evidence>
<keyword evidence="8" id="KW-0489">Methyltransferase</keyword>
<dbReference type="PANTHER" id="PTHR21266:SF60">
    <property type="entry name" value="3-KETOSTEROID-9-ALPHA-MONOOXYGENASE, OXYGENASE COMPONENT"/>
    <property type="match status" value="1"/>
</dbReference>
<gene>
    <name evidence="8" type="ORF">DFR24_2615</name>
</gene>
<keyword evidence="9" id="KW-1185">Reference proteome</keyword>
<keyword evidence="5" id="KW-0411">Iron-sulfur</keyword>